<evidence type="ECO:0000256" key="1">
    <source>
        <dbReference type="SAM" id="Phobius"/>
    </source>
</evidence>
<gene>
    <name evidence="2" type="ORF">PFTANZ_03626</name>
</gene>
<evidence type="ECO:0000313" key="2">
    <source>
        <dbReference type="EMBL" id="ETW35673.1"/>
    </source>
</evidence>
<accession>A0A024W535</accession>
<keyword evidence="1" id="KW-0472">Membrane</keyword>
<dbReference type="EMBL" id="KI926456">
    <property type="protein sequence ID" value="ETW35673.1"/>
    <property type="molecule type" value="Genomic_DNA"/>
</dbReference>
<name>A0A024W535_PLAFA</name>
<proteinExistence type="predicted"/>
<feature type="transmembrane region" description="Helical" evidence="1">
    <location>
        <begin position="6"/>
        <end position="24"/>
    </location>
</feature>
<keyword evidence="1" id="KW-0812">Transmembrane</keyword>
<organism evidence="2 3">
    <name type="scientific">Plasmodium falciparum Tanzania</name>
    <name type="common">2000708</name>
    <dbReference type="NCBI Taxonomy" id="1036725"/>
    <lineage>
        <taxon>Eukaryota</taxon>
        <taxon>Sar</taxon>
        <taxon>Alveolata</taxon>
        <taxon>Apicomplexa</taxon>
        <taxon>Aconoidasida</taxon>
        <taxon>Haemosporida</taxon>
        <taxon>Plasmodiidae</taxon>
        <taxon>Plasmodium</taxon>
        <taxon>Plasmodium (Laverania)</taxon>
    </lineage>
</organism>
<protein>
    <submittedName>
        <fullName evidence="2">Uncharacterized protein</fullName>
    </submittedName>
</protein>
<keyword evidence="1" id="KW-1133">Transmembrane helix</keyword>
<feature type="transmembrane region" description="Helical" evidence="1">
    <location>
        <begin position="44"/>
        <end position="65"/>
    </location>
</feature>
<reference evidence="2 3" key="1">
    <citation type="submission" date="2013-02" db="EMBL/GenBank/DDBJ databases">
        <title>The Genome Annotation of Plasmodium falciparum Tanzania (2000708).</title>
        <authorList>
            <consortium name="The Broad Institute Genome Sequencing Platform"/>
            <consortium name="The Broad Institute Genome Sequencing Center for Infectious Disease"/>
            <person name="Neafsey D."/>
            <person name="Hoffman S."/>
            <person name="Volkman S."/>
            <person name="Rosenthal P."/>
            <person name="Walker B."/>
            <person name="Young S.K."/>
            <person name="Zeng Q."/>
            <person name="Gargeya S."/>
            <person name="Fitzgerald M."/>
            <person name="Haas B."/>
            <person name="Abouelleil A."/>
            <person name="Allen A.W."/>
            <person name="Alvarado L."/>
            <person name="Arachchi H.M."/>
            <person name="Berlin A.M."/>
            <person name="Chapman S.B."/>
            <person name="Gainer-Dewar J."/>
            <person name="Goldberg J."/>
            <person name="Griggs A."/>
            <person name="Gujja S."/>
            <person name="Hansen M."/>
            <person name="Howarth C."/>
            <person name="Imamovic A."/>
            <person name="Ireland A."/>
            <person name="Larimer J."/>
            <person name="McCowan C."/>
            <person name="Murphy C."/>
            <person name="Pearson M."/>
            <person name="Poon T.W."/>
            <person name="Priest M."/>
            <person name="Roberts A."/>
            <person name="Saif S."/>
            <person name="Shea T."/>
            <person name="Sisk P."/>
            <person name="Sykes S."/>
            <person name="Wortman J."/>
            <person name="Nusbaum C."/>
            <person name="Birren B."/>
        </authorList>
    </citation>
    <scope>NUCLEOTIDE SEQUENCE [LARGE SCALE GENOMIC DNA]</scope>
    <source>
        <strain evidence="3">Tanzania (2000708)</strain>
    </source>
</reference>
<dbReference type="AlphaFoldDB" id="A0A024W535"/>
<dbReference type="Proteomes" id="UP000030708">
    <property type="component" value="Unassembled WGS sequence"/>
</dbReference>
<sequence>MISFSSFYNIVLIFIKENITLINYTNYTNRYNYGTHINRLKHTVCLYIQIINLKCIIFFSIVYIYTYVY</sequence>
<evidence type="ECO:0000313" key="3">
    <source>
        <dbReference type="Proteomes" id="UP000030708"/>
    </source>
</evidence>
<reference evidence="2 3" key="2">
    <citation type="submission" date="2013-02" db="EMBL/GenBank/DDBJ databases">
        <title>The Genome Sequence of Plasmodium falciparum Tanzania (2000708).</title>
        <authorList>
            <consortium name="The Broad Institute Genome Sequencing Platform"/>
            <consortium name="The Broad Institute Genome Sequencing Center for Infectious Disease"/>
            <person name="Neafsey D."/>
            <person name="Cheeseman I."/>
            <person name="Volkman S."/>
            <person name="Adams J."/>
            <person name="Walker B."/>
            <person name="Young S.K."/>
            <person name="Zeng Q."/>
            <person name="Gargeya S."/>
            <person name="Fitzgerald M."/>
            <person name="Haas B."/>
            <person name="Abouelleil A."/>
            <person name="Alvarado L."/>
            <person name="Arachchi H.M."/>
            <person name="Berlin A.M."/>
            <person name="Chapman S.B."/>
            <person name="Dewar J."/>
            <person name="Goldberg J."/>
            <person name="Griggs A."/>
            <person name="Gujja S."/>
            <person name="Hansen M."/>
            <person name="Howarth C."/>
            <person name="Imamovic A."/>
            <person name="Larimer J."/>
            <person name="McCowan C."/>
            <person name="Murphy C."/>
            <person name="Neiman D."/>
            <person name="Pearson M."/>
            <person name="Priest M."/>
            <person name="Roberts A."/>
            <person name="Saif S."/>
            <person name="Shea T."/>
            <person name="Sisk P."/>
            <person name="Sykes S."/>
            <person name="Wortman J."/>
            <person name="Nusbaum C."/>
            <person name="Birren B."/>
        </authorList>
    </citation>
    <scope>NUCLEOTIDE SEQUENCE [LARGE SCALE GENOMIC DNA]</scope>
    <source>
        <strain evidence="3">Tanzania (2000708)</strain>
    </source>
</reference>